<sequence length="36" mass="4333">MCALEHTHQDMLRTMLLGFFSFSILQWAQSNDHLYF</sequence>
<keyword evidence="1" id="KW-0472">Membrane</keyword>
<dbReference type="AlphaFoldDB" id="A0ABD3S608"/>
<keyword evidence="3" id="KW-1185">Reference proteome</keyword>
<proteinExistence type="predicted"/>
<evidence type="ECO:0000313" key="3">
    <source>
        <dbReference type="Proteomes" id="UP001634393"/>
    </source>
</evidence>
<organism evidence="2 3">
    <name type="scientific">Penstemon smallii</name>
    <dbReference type="NCBI Taxonomy" id="265156"/>
    <lineage>
        <taxon>Eukaryota</taxon>
        <taxon>Viridiplantae</taxon>
        <taxon>Streptophyta</taxon>
        <taxon>Embryophyta</taxon>
        <taxon>Tracheophyta</taxon>
        <taxon>Spermatophyta</taxon>
        <taxon>Magnoliopsida</taxon>
        <taxon>eudicotyledons</taxon>
        <taxon>Gunneridae</taxon>
        <taxon>Pentapetalae</taxon>
        <taxon>asterids</taxon>
        <taxon>lamiids</taxon>
        <taxon>Lamiales</taxon>
        <taxon>Plantaginaceae</taxon>
        <taxon>Cheloneae</taxon>
        <taxon>Penstemon</taxon>
    </lineage>
</organism>
<reference evidence="2 3" key="1">
    <citation type="submission" date="2024-12" db="EMBL/GenBank/DDBJ databases">
        <title>The unique morphological basis and parallel evolutionary history of personate flowers in Penstemon.</title>
        <authorList>
            <person name="Depatie T.H."/>
            <person name="Wessinger C.A."/>
        </authorList>
    </citation>
    <scope>NUCLEOTIDE SEQUENCE [LARGE SCALE GENOMIC DNA]</scope>
    <source>
        <strain evidence="2">WTNN_2</strain>
        <tissue evidence="2">Leaf</tissue>
    </source>
</reference>
<comment type="caution">
    <text evidence="2">The sequence shown here is derived from an EMBL/GenBank/DDBJ whole genome shotgun (WGS) entry which is preliminary data.</text>
</comment>
<name>A0ABD3S608_9LAMI</name>
<keyword evidence="1" id="KW-1133">Transmembrane helix</keyword>
<protein>
    <submittedName>
        <fullName evidence="2">Uncharacterized protein</fullName>
    </submittedName>
</protein>
<accession>A0ABD3S608</accession>
<feature type="transmembrane region" description="Helical" evidence="1">
    <location>
        <begin position="12"/>
        <end position="29"/>
    </location>
</feature>
<keyword evidence="1" id="KW-0812">Transmembrane</keyword>
<dbReference type="Proteomes" id="UP001634393">
    <property type="component" value="Unassembled WGS sequence"/>
</dbReference>
<gene>
    <name evidence="2" type="ORF">ACJIZ3_005752</name>
</gene>
<evidence type="ECO:0000256" key="1">
    <source>
        <dbReference type="SAM" id="Phobius"/>
    </source>
</evidence>
<evidence type="ECO:0000313" key="2">
    <source>
        <dbReference type="EMBL" id="KAL3819847.1"/>
    </source>
</evidence>
<dbReference type="EMBL" id="JBJXBP010000007">
    <property type="protein sequence ID" value="KAL3819847.1"/>
    <property type="molecule type" value="Genomic_DNA"/>
</dbReference>